<sequence length="46" mass="5078">MEAVIEFVPVVLTLLLGVVIGAGIGITIRNFSNKKNKNNKKIRIKK</sequence>
<evidence type="ECO:0000256" key="1">
    <source>
        <dbReference type="SAM" id="Phobius"/>
    </source>
</evidence>
<comment type="caution">
    <text evidence="2">The sequence shown here is derived from an EMBL/GenBank/DDBJ whole genome shotgun (WGS) entry which is preliminary data.</text>
</comment>
<dbReference type="EMBL" id="LTAY01000081">
    <property type="protein sequence ID" value="OPX46499.1"/>
    <property type="molecule type" value="Genomic_DNA"/>
</dbReference>
<protein>
    <submittedName>
        <fullName evidence="2">Uncharacterized protein</fullName>
    </submittedName>
</protein>
<feature type="transmembrane region" description="Helical" evidence="1">
    <location>
        <begin position="12"/>
        <end position="31"/>
    </location>
</feature>
<dbReference type="AlphaFoldDB" id="A0A1V4SRH7"/>
<keyword evidence="1" id="KW-1133">Transmembrane helix</keyword>
<evidence type="ECO:0000313" key="2">
    <source>
        <dbReference type="EMBL" id="OPX46499.1"/>
    </source>
</evidence>
<dbReference type="Proteomes" id="UP000191448">
    <property type="component" value="Unassembled WGS sequence"/>
</dbReference>
<accession>A0A1V4SRH7</accession>
<name>A0A1V4SRH7_9CLOT</name>
<reference evidence="2 3" key="1">
    <citation type="submission" date="2016-02" db="EMBL/GenBank/DDBJ databases">
        <title>Genome sequence of Clostridium thermobutyricum DSM 4928.</title>
        <authorList>
            <person name="Poehlein A."/>
            <person name="Daniel R."/>
        </authorList>
    </citation>
    <scope>NUCLEOTIDE SEQUENCE [LARGE SCALE GENOMIC DNA]</scope>
    <source>
        <strain evidence="2 3">DSM 4928</strain>
    </source>
</reference>
<organism evidence="2 3">
    <name type="scientific">Clostridium thermobutyricum DSM 4928</name>
    <dbReference type="NCBI Taxonomy" id="1121339"/>
    <lineage>
        <taxon>Bacteria</taxon>
        <taxon>Bacillati</taxon>
        <taxon>Bacillota</taxon>
        <taxon>Clostridia</taxon>
        <taxon>Eubacteriales</taxon>
        <taxon>Clostridiaceae</taxon>
        <taxon>Clostridium</taxon>
    </lineage>
</organism>
<gene>
    <name evidence="2" type="ORF">CLTHE_27200</name>
</gene>
<dbReference type="RefSeq" id="WP_158082740.1">
    <property type="nucleotide sequence ID" value="NZ_LTAY01000081.1"/>
</dbReference>
<evidence type="ECO:0000313" key="3">
    <source>
        <dbReference type="Proteomes" id="UP000191448"/>
    </source>
</evidence>
<keyword evidence="1" id="KW-0472">Membrane</keyword>
<keyword evidence="1" id="KW-0812">Transmembrane</keyword>
<proteinExistence type="predicted"/>